<accession>A0A6J5RCJ7</accession>
<reference evidence="3" key="1">
    <citation type="submission" date="2020-05" db="EMBL/GenBank/DDBJ databases">
        <authorList>
            <person name="Chiriac C."/>
            <person name="Salcher M."/>
            <person name="Ghai R."/>
            <person name="Kavagutti S V."/>
        </authorList>
    </citation>
    <scope>NUCLEOTIDE SEQUENCE</scope>
</reference>
<proteinExistence type="predicted"/>
<protein>
    <recommendedName>
        <fullName evidence="4">Holliday junction resolvase</fullName>
    </recommendedName>
</protein>
<dbReference type="EMBL" id="LR796292">
    <property type="protein sequence ID" value="CAB4134811.1"/>
    <property type="molecule type" value="Genomic_DNA"/>
</dbReference>
<sequence length="144" mass="15392">MNPSKAKGTRGETAVVNYLRGNGFPTAERRALAGAADRGDILATVGVILEVKAGTSAQVASPAVIERWMQQTRAEAINAGVDVAALIVQRRGIGTSRPEHWTAHIDGGVIDGLCRSYLYRGLLVSMNLADFVYFLRRAGHGDTL</sequence>
<evidence type="ECO:0008006" key="4">
    <source>
        <dbReference type="Google" id="ProtNLM"/>
    </source>
</evidence>
<organism evidence="3">
    <name type="scientific">uncultured Caudovirales phage</name>
    <dbReference type="NCBI Taxonomy" id="2100421"/>
    <lineage>
        <taxon>Viruses</taxon>
        <taxon>Duplodnaviria</taxon>
        <taxon>Heunggongvirae</taxon>
        <taxon>Uroviricota</taxon>
        <taxon>Caudoviricetes</taxon>
        <taxon>Peduoviridae</taxon>
        <taxon>Maltschvirus</taxon>
        <taxon>Maltschvirus maltsch</taxon>
    </lineage>
</organism>
<dbReference type="EMBL" id="LR797182">
    <property type="protein sequence ID" value="CAB4192186.1"/>
    <property type="molecule type" value="Genomic_DNA"/>
</dbReference>
<evidence type="ECO:0000313" key="3">
    <source>
        <dbReference type="EMBL" id="CAB4192186.1"/>
    </source>
</evidence>
<evidence type="ECO:0000313" key="1">
    <source>
        <dbReference type="EMBL" id="CAB4134811.1"/>
    </source>
</evidence>
<evidence type="ECO:0000313" key="2">
    <source>
        <dbReference type="EMBL" id="CAB4174225.1"/>
    </source>
</evidence>
<name>A0A6J5RCJ7_9CAUD</name>
<dbReference type="EMBL" id="LR796918">
    <property type="protein sequence ID" value="CAB4174225.1"/>
    <property type="molecule type" value="Genomic_DNA"/>
</dbReference>
<gene>
    <name evidence="3" type="ORF">UFOVP1231_10</name>
    <name evidence="1" type="ORF">UFOVP283_19</name>
    <name evidence="2" type="ORF">UFOVP957_29</name>
</gene>